<feature type="binding site" evidence="2">
    <location>
        <position position="86"/>
    </location>
    <ligand>
        <name>Cu cation</name>
        <dbReference type="ChEBI" id="CHEBI:23378"/>
    </ligand>
</feature>
<protein>
    <recommendedName>
        <fullName evidence="5">Thioredoxin domain-containing protein</fullName>
    </recommendedName>
</protein>
<keyword evidence="3" id="KW-1015">Disulfide bond</keyword>
<name>A0A6J4SUA5_9ACTN</name>
<keyword evidence="2" id="KW-0186">Copper</keyword>
<dbReference type="InterPro" id="IPR036249">
    <property type="entry name" value="Thioredoxin-like_sf"/>
</dbReference>
<accession>A0A6J4SUA5</accession>
<dbReference type="Gene3D" id="3.40.30.10">
    <property type="entry name" value="Glutaredoxin"/>
    <property type="match status" value="1"/>
</dbReference>
<dbReference type="SUPFAM" id="SSF52833">
    <property type="entry name" value="Thioredoxin-like"/>
    <property type="match status" value="1"/>
</dbReference>
<feature type="binding site" evidence="2">
    <location>
        <position position="82"/>
    </location>
    <ligand>
        <name>Cu cation</name>
        <dbReference type="ChEBI" id="CHEBI:23378"/>
    </ligand>
</feature>
<sequence>MPARLRLALFVTGLIALAAVAGVLLFALGEQTVPGSASFAGATRPPDIPPADFGVRDENGRMLRLADLRGKPVVVTFLYTTCEETCPLTAQQIRIALDDLGHDVPVVAVSVDPRNDTARRARRFAREQSMHDRMRWALGDARKLQRIWRAYGIQPQSANAEHTASTILLDARGRQRVGFAASVLTPEGLAHDIALLEREQRAGAKSGA</sequence>
<evidence type="ECO:0000256" key="3">
    <source>
        <dbReference type="PIRSR" id="PIRSR603782-2"/>
    </source>
</evidence>
<dbReference type="EMBL" id="CADCVQ010000094">
    <property type="protein sequence ID" value="CAA9505602.1"/>
    <property type="molecule type" value="Genomic_DNA"/>
</dbReference>
<gene>
    <name evidence="4" type="ORF">AVDCRST_MAG67-2398</name>
</gene>
<reference evidence="4" key="1">
    <citation type="submission" date="2020-02" db="EMBL/GenBank/DDBJ databases">
        <authorList>
            <person name="Meier V. D."/>
        </authorList>
    </citation>
    <scope>NUCLEOTIDE SEQUENCE</scope>
    <source>
        <strain evidence="4">AVDCRST_MAG67</strain>
    </source>
</reference>
<comment type="similarity">
    <text evidence="1">Belongs to the SCO1/2 family.</text>
</comment>
<dbReference type="PANTHER" id="PTHR12151:SF25">
    <property type="entry name" value="LINALOOL DEHYDRATASE_ISOMERASE DOMAIN-CONTAINING PROTEIN"/>
    <property type="match status" value="1"/>
</dbReference>
<dbReference type="PANTHER" id="PTHR12151">
    <property type="entry name" value="ELECTRON TRANSPORT PROTIN SCO1/SENC FAMILY MEMBER"/>
    <property type="match status" value="1"/>
</dbReference>
<evidence type="ECO:0000313" key="4">
    <source>
        <dbReference type="EMBL" id="CAA9505602.1"/>
    </source>
</evidence>
<proteinExistence type="inferred from homology"/>
<dbReference type="AlphaFoldDB" id="A0A6J4SUA5"/>
<evidence type="ECO:0000256" key="2">
    <source>
        <dbReference type="PIRSR" id="PIRSR603782-1"/>
    </source>
</evidence>
<feature type="disulfide bond" description="Redox-active" evidence="3">
    <location>
        <begin position="82"/>
        <end position="86"/>
    </location>
</feature>
<organism evidence="4">
    <name type="scientific">uncultured Solirubrobacteraceae bacterium</name>
    <dbReference type="NCBI Taxonomy" id="1162706"/>
    <lineage>
        <taxon>Bacteria</taxon>
        <taxon>Bacillati</taxon>
        <taxon>Actinomycetota</taxon>
        <taxon>Thermoleophilia</taxon>
        <taxon>Solirubrobacterales</taxon>
        <taxon>Solirubrobacteraceae</taxon>
        <taxon>environmental samples</taxon>
    </lineage>
</organism>
<evidence type="ECO:0008006" key="5">
    <source>
        <dbReference type="Google" id="ProtNLM"/>
    </source>
</evidence>
<dbReference type="Pfam" id="PF02630">
    <property type="entry name" value="SCO1-SenC"/>
    <property type="match status" value="1"/>
</dbReference>
<evidence type="ECO:0000256" key="1">
    <source>
        <dbReference type="ARBA" id="ARBA00010996"/>
    </source>
</evidence>
<keyword evidence="2" id="KW-0479">Metal-binding</keyword>
<dbReference type="GO" id="GO:0046872">
    <property type="term" value="F:metal ion binding"/>
    <property type="evidence" value="ECO:0007669"/>
    <property type="project" value="UniProtKB-KW"/>
</dbReference>
<dbReference type="InterPro" id="IPR003782">
    <property type="entry name" value="SCO1/SenC"/>
</dbReference>
<dbReference type="CDD" id="cd02968">
    <property type="entry name" value="SCO"/>
    <property type="match status" value="1"/>
</dbReference>